<evidence type="ECO:0000256" key="2">
    <source>
        <dbReference type="ARBA" id="ARBA00022692"/>
    </source>
</evidence>
<sequence length="452" mass="52246">MEPHPSFVVLMLLYLSPVAQAVETALEIPKCCEEGSYFVGNKCTLVDEDVDYSYYVYESNATHIESTSRRMSGLAVRYSNFTCQTPLIRVALTDEDIIGIIYNSTALCIRCCDNHIMYLSPDRYCMEYKRTNSNETKTVFLYCYQELPNVAITVGPKLYIIFLFISTVCFFASALIYYLILGADDNKKEPRKVHKKCFLGYALSMGTTFLFLIVLQKVNYICSVIGSLFFVFALSSFVWLTCLCIDLIVLVRNFKKDACGNRLIYLYSFFSTVIPSIILLISTLVNDEPAMPNTFIKGHWEEDVCKFKETSHLIFFVPILVMLFLGFCCVVYTIHLTRKFNKKYENNYDWVRKKQHLRHMLNSNGFLITISFIWILNAMLGKVIALANQIPFDMLESLQGIFTLFIFVLNKHTRKKVIRTCGDRERSASERMEEQELNYIQRNTNGVEGRFD</sequence>
<keyword evidence="2 5" id="KW-0812">Transmembrane</keyword>
<evidence type="ECO:0000256" key="4">
    <source>
        <dbReference type="ARBA" id="ARBA00023136"/>
    </source>
</evidence>
<dbReference type="InterPro" id="IPR052808">
    <property type="entry name" value="GPCR_Mth-like"/>
</dbReference>
<comment type="caution">
    <text evidence="8">The sequence shown here is derived from an EMBL/GenBank/DDBJ whole genome shotgun (WGS) entry which is preliminary data.</text>
</comment>
<feature type="transmembrane region" description="Helical" evidence="5">
    <location>
        <begin position="198"/>
        <end position="216"/>
    </location>
</feature>
<evidence type="ECO:0000259" key="7">
    <source>
        <dbReference type="PROSITE" id="PS50261"/>
    </source>
</evidence>
<feature type="transmembrane region" description="Helical" evidence="5">
    <location>
        <begin position="228"/>
        <end position="251"/>
    </location>
</feature>
<dbReference type="PANTHER" id="PTHR46953">
    <property type="entry name" value="G-PROTEIN COUPLED RECEPTOR MTH-LIKE 1-RELATED"/>
    <property type="match status" value="1"/>
</dbReference>
<feature type="domain" description="G-protein coupled receptors family 2 profile 2" evidence="7">
    <location>
        <begin position="155"/>
        <end position="411"/>
    </location>
</feature>
<dbReference type="Proteomes" id="UP001152888">
    <property type="component" value="Unassembled WGS sequence"/>
</dbReference>
<evidence type="ECO:0000256" key="5">
    <source>
        <dbReference type="SAM" id="Phobius"/>
    </source>
</evidence>
<keyword evidence="3 5" id="KW-1133">Transmembrane helix</keyword>
<dbReference type="GO" id="GO:0004888">
    <property type="term" value="F:transmembrane signaling receptor activity"/>
    <property type="evidence" value="ECO:0007669"/>
    <property type="project" value="InterPro"/>
</dbReference>
<dbReference type="EMBL" id="CAKOFQ010006676">
    <property type="protein sequence ID" value="CAH1958314.1"/>
    <property type="molecule type" value="Genomic_DNA"/>
</dbReference>
<dbReference type="AlphaFoldDB" id="A0A9P0JR86"/>
<keyword evidence="9" id="KW-1185">Reference proteome</keyword>
<feature type="transmembrane region" description="Helical" evidence="5">
    <location>
        <begin position="158"/>
        <end position="178"/>
    </location>
</feature>
<evidence type="ECO:0000256" key="1">
    <source>
        <dbReference type="ARBA" id="ARBA00004141"/>
    </source>
</evidence>
<organism evidence="8 9">
    <name type="scientific">Acanthoscelides obtectus</name>
    <name type="common">Bean weevil</name>
    <name type="synonym">Bruchus obtectus</name>
    <dbReference type="NCBI Taxonomy" id="200917"/>
    <lineage>
        <taxon>Eukaryota</taxon>
        <taxon>Metazoa</taxon>
        <taxon>Ecdysozoa</taxon>
        <taxon>Arthropoda</taxon>
        <taxon>Hexapoda</taxon>
        <taxon>Insecta</taxon>
        <taxon>Pterygota</taxon>
        <taxon>Neoptera</taxon>
        <taxon>Endopterygota</taxon>
        <taxon>Coleoptera</taxon>
        <taxon>Polyphaga</taxon>
        <taxon>Cucujiformia</taxon>
        <taxon>Chrysomeloidea</taxon>
        <taxon>Chrysomelidae</taxon>
        <taxon>Bruchinae</taxon>
        <taxon>Bruchini</taxon>
        <taxon>Acanthoscelides</taxon>
    </lineage>
</organism>
<feature type="chain" id="PRO_5040203412" description="G-protein coupled receptors family 2 profile 2 domain-containing protein" evidence="6">
    <location>
        <begin position="22"/>
        <end position="452"/>
    </location>
</feature>
<keyword evidence="6" id="KW-0732">Signal</keyword>
<protein>
    <recommendedName>
        <fullName evidence="7">G-protein coupled receptors family 2 profile 2 domain-containing protein</fullName>
    </recommendedName>
</protein>
<dbReference type="InterPro" id="IPR017981">
    <property type="entry name" value="GPCR_2-like_7TM"/>
</dbReference>
<proteinExistence type="predicted"/>
<keyword evidence="4 5" id="KW-0472">Membrane</keyword>
<reference evidence="8" key="1">
    <citation type="submission" date="2022-03" db="EMBL/GenBank/DDBJ databases">
        <authorList>
            <person name="Sayadi A."/>
        </authorList>
    </citation>
    <scope>NUCLEOTIDE SEQUENCE</scope>
</reference>
<dbReference type="GO" id="GO:0007166">
    <property type="term" value="P:cell surface receptor signaling pathway"/>
    <property type="evidence" value="ECO:0007669"/>
    <property type="project" value="InterPro"/>
</dbReference>
<evidence type="ECO:0000313" key="9">
    <source>
        <dbReference type="Proteomes" id="UP001152888"/>
    </source>
</evidence>
<name>A0A9P0JR86_ACAOB</name>
<dbReference type="GO" id="GO:0016020">
    <property type="term" value="C:membrane"/>
    <property type="evidence" value="ECO:0007669"/>
    <property type="project" value="UniProtKB-SubCell"/>
</dbReference>
<feature type="transmembrane region" description="Helical" evidence="5">
    <location>
        <begin position="313"/>
        <end position="334"/>
    </location>
</feature>
<evidence type="ECO:0000313" key="8">
    <source>
        <dbReference type="EMBL" id="CAH1958314.1"/>
    </source>
</evidence>
<feature type="transmembrane region" description="Helical" evidence="5">
    <location>
        <begin position="361"/>
        <end position="384"/>
    </location>
</feature>
<accession>A0A9P0JR86</accession>
<feature type="transmembrane region" description="Helical" evidence="5">
    <location>
        <begin position="263"/>
        <end position="285"/>
    </location>
</feature>
<feature type="transmembrane region" description="Helical" evidence="5">
    <location>
        <begin position="390"/>
        <end position="409"/>
    </location>
</feature>
<dbReference type="PANTHER" id="PTHR46953:SF1">
    <property type="entry name" value="G-PROTEIN COUPLED RECEPTOR MTH-LIKE 1-RELATED"/>
    <property type="match status" value="1"/>
</dbReference>
<evidence type="ECO:0000256" key="6">
    <source>
        <dbReference type="SAM" id="SignalP"/>
    </source>
</evidence>
<dbReference type="OrthoDB" id="5854379at2759"/>
<dbReference type="PROSITE" id="PS50261">
    <property type="entry name" value="G_PROTEIN_RECEP_F2_4"/>
    <property type="match status" value="1"/>
</dbReference>
<dbReference type="Gene3D" id="1.20.1070.10">
    <property type="entry name" value="Rhodopsin 7-helix transmembrane proteins"/>
    <property type="match status" value="1"/>
</dbReference>
<comment type="subcellular location">
    <subcellularLocation>
        <location evidence="1">Membrane</location>
        <topology evidence="1">Multi-pass membrane protein</topology>
    </subcellularLocation>
</comment>
<evidence type="ECO:0000256" key="3">
    <source>
        <dbReference type="ARBA" id="ARBA00022989"/>
    </source>
</evidence>
<gene>
    <name evidence="8" type="ORF">ACAOBT_LOCUS2585</name>
</gene>
<feature type="signal peptide" evidence="6">
    <location>
        <begin position="1"/>
        <end position="21"/>
    </location>
</feature>